<keyword evidence="2" id="KW-1185">Reference proteome</keyword>
<reference evidence="1" key="1">
    <citation type="submission" date="2020-08" db="EMBL/GenBank/DDBJ databases">
        <title>Genome public.</title>
        <authorList>
            <person name="Liu C."/>
            <person name="Sun Q."/>
        </authorList>
    </citation>
    <scope>NUCLEOTIDE SEQUENCE</scope>
    <source>
        <strain evidence="1">N12</strain>
    </source>
</reference>
<dbReference type="EMBL" id="JACRTF010000001">
    <property type="protein sequence ID" value="MBC8593983.1"/>
    <property type="molecule type" value="Genomic_DNA"/>
</dbReference>
<proteinExistence type="predicted"/>
<dbReference type="AlphaFoldDB" id="A0A926IRR2"/>
<sequence>MRCKHSRVLSIIRERLHREPSDGDVFVMSRNRRIVRMFSFDNRSYSLFEKKFVSGYQFMKVERNGADTVYRVDWKDVVLILENPVVKTLKIR</sequence>
<accession>A0A926IRR2</accession>
<name>A0A926IRR2_9BACT</name>
<dbReference type="Proteomes" id="UP000651085">
    <property type="component" value="Unassembled WGS sequence"/>
</dbReference>
<evidence type="ECO:0000313" key="1">
    <source>
        <dbReference type="EMBL" id="MBC8593983.1"/>
    </source>
</evidence>
<evidence type="ECO:0000313" key="2">
    <source>
        <dbReference type="Proteomes" id="UP000651085"/>
    </source>
</evidence>
<gene>
    <name evidence="1" type="ORF">H8744_12145</name>
</gene>
<protein>
    <submittedName>
        <fullName evidence="1">IS66 family insertion sequence element accessory protein TnpB</fullName>
    </submittedName>
</protein>
<organism evidence="1 2">
    <name type="scientific">Jilunia laotingensis</name>
    <dbReference type="NCBI Taxonomy" id="2763675"/>
    <lineage>
        <taxon>Bacteria</taxon>
        <taxon>Pseudomonadati</taxon>
        <taxon>Bacteroidota</taxon>
        <taxon>Bacteroidia</taxon>
        <taxon>Bacteroidales</taxon>
        <taxon>Bacteroidaceae</taxon>
        <taxon>Jilunia</taxon>
    </lineage>
</organism>
<comment type="caution">
    <text evidence="1">The sequence shown here is derived from an EMBL/GenBank/DDBJ whole genome shotgun (WGS) entry which is preliminary data.</text>
</comment>